<dbReference type="CDD" id="cd06579">
    <property type="entry name" value="TM_PBP1_transp_AraH_like"/>
    <property type="match status" value="1"/>
</dbReference>
<feature type="transmembrane region" description="Helical" evidence="11">
    <location>
        <begin position="205"/>
        <end position="226"/>
    </location>
</feature>
<gene>
    <name evidence="12" type="ORF">FHP06_07945</name>
</gene>
<keyword evidence="5" id="KW-0762">Sugar transport</keyword>
<feature type="transmembrane region" description="Helical" evidence="11">
    <location>
        <begin position="82"/>
        <end position="100"/>
    </location>
</feature>
<organism evidence="12 13">
    <name type="scientific">Aeromicrobium terrae</name>
    <dbReference type="NCBI Taxonomy" id="2498846"/>
    <lineage>
        <taxon>Bacteria</taxon>
        <taxon>Bacillati</taxon>
        <taxon>Actinomycetota</taxon>
        <taxon>Actinomycetes</taxon>
        <taxon>Propionibacteriales</taxon>
        <taxon>Nocardioidaceae</taxon>
        <taxon>Aeromicrobium</taxon>
    </lineage>
</organism>
<feature type="transmembrane region" description="Helical" evidence="11">
    <location>
        <begin position="365"/>
        <end position="386"/>
    </location>
</feature>
<dbReference type="InterPro" id="IPR001851">
    <property type="entry name" value="ABC_transp_permease"/>
</dbReference>
<feature type="transmembrane region" description="Helical" evidence="11">
    <location>
        <begin position="280"/>
        <end position="302"/>
    </location>
</feature>
<feature type="transmembrane region" description="Helical" evidence="11">
    <location>
        <begin position="232"/>
        <end position="250"/>
    </location>
</feature>
<evidence type="ECO:0000313" key="12">
    <source>
        <dbReference type="EMBL" id="TXL61353.1"/>
    </source>
</evidence>
<evidence type="ECO:0000313" key="13">
    <source>
        <dbReference type="Proteomes" id="UP000321571"/>
    </source>
</evidence>
<dbReference type="RefSeq" id="WP_147685556.1">
    <property type="nucleotide sequence ID" value="NZ_VDUX01000003.1"/>
</dbReference>
<keyword evidence="6 11" id="KW-0812">Transmembrane</keyword>
<keyword evidence="13" id="KW-1185">Reference proteome</keyword>
<evidence type="ECO:0000256" key="5">
    <source>
        <dbReference type="ARBA" id="ARBA00022597"/>
    </source>
</evidence>
<feature type="transmembrane region" description="Helical" evidence="11">
    <location>
        <begin position="54"/>
        <end position="75"/>
    </location>
</feature>
<comment type="subcellular location">
    <subcellularLocation>
        <location evidence="1">Cell membrane</location>
        <topology evidence="1">Multi-pass membrane protein</topology>
    </subcellularLocation>
</comment>
<dbReference type="OrthoDB" id="3468954at2"/>
<feature type="transmembrane region" description="Helical" evidence="11">
    <location>
        <begin position="25"/>
        <end position="42"/>
    </location>
</feature>
<dbReference type="Pfam" id="PF02653">
    <property type="entry name" value="BPD_transp_2"/>
    <property type="match status" value="1"/>
</dbReference>
<sequence>MSTQIGRTDGAPAWSRLAGIFEDRLSNIPVLMVLGAIWLFFYTRNEAFLSSQNITNLILQIATTAMLALGIVFVLLVGEIDLSSAILSGVCATVVANYAVTSGWNIYLALAAGIALGMIAMVIQAVIVVFGVPSLIVTLGGMVVFQGLLLVVLPPEFTVSVGGTDYAEIASADVPTTVAYLVAGVVWVGYTISRWIHARGSSNDRIWAGVLSLVIGVAVFGGVTVLSRADGLPLPVVILGAMLIVAAYVTTRTRYGIHLYAVGGDRDAARRAGIPVSRMIIYSFAILGFCAAIAGVVDAARLLSVSNSSGGGPLMLNAIAAAVVGGTSLFGGRGSVWSALLGALVIGSISNGVQLLGYSPEVQNFATGGVLVVAVAMDVVITRGSLWPRRA</sequence>
<dbReference type="Proteomes" id="UP000321571">
    <property type="component" value="Unassembled WGS sequence"/>
</dbReference>
<evidence type="ECO:0000256" key="11">
    <source>
        <dbReference type="SAM" id="Phobius"/>
    </source>
</evidence>
<feature type="transmembrane region" description="Helical" evidence="11">
    <location>
        <begin position="135"/>
        <end position="154"/>
    </location>
</feature>
<feature type="transmembrane region" description="Helical" evidence="11">
    <location>
        <begin position="314"/>
        <end position="332"/>
    </location>
</feature>
<reference evidence="12 13" key="1">
    <citation type="submission" date="2019-06" db="EMBL/GenBank/DDBJ databases">
        <title>Aeromicrobium sp. nov., isolated from a maize field.</title>
        <authorList>
            <person name="Lin S.-Y."/>
            <person name="Tsai C.-F."/>
            <person name="Young C.-C."/>
        </authorList>
    </citation>
    <scope>NUCLEOTIDE SEQUENCE [LARGE SCALE GENOMIC DNA]</scope>
    <source>
        <strain evidence="12 13">CC-CFT486</strain>
    </source>
</reference>
<evidence type="ECO:0000256" key="7">
    <source>
        <dbReference type="ARBA" id="ARBA00022989"/>
    </source>
</evidence>
<name>A0A5C8NLJ7_9ACTN</name>
<comment type="caution">
    <text evidence="12">The sequence shown here is derived from an EMBL/GenBank/DDBJ whole genome shotgun (WGS) entry which is preliminary data.</text>
</comment>
<evidence type="ECO:0000256" key="10">
    <source>
        <dbReference type="ARBA" id="ARBA00035686"/>
    </source>
</evidence>
<protein>
    <recommendedName>
        <fullName evidence="10">Xylose transport system permease protein XylH</fullName>
    </recommendedName>
</protein>
<feature type="transmembrane region" description="Helical" evidence="11">
    <location>
        <begin position="106"/>
        <end position="128"/>
    </location>
</feature>
<accession>A0A5C8NLJ7</accession>
<evidence type="ECO:0000256" key="9">
    <source>
        <dbReference type="ARBA" id="ARBA00035611"/>
    </source>
</evidence>
<comment type="function">
    <text evidence="9">Part of the binding-protein-dependent transport system for D-xylose. Probably responsible for the translocation of the substrate across the membrane.</text>
</comment>
<proteinExistence type="predicted"/>
<dbReference type="EMBL" id="VDUX01000003">
    <property type="protein sequence ID" value="TXL61353.1"/>
    <property type="molecule type" value="Genomic_DNA"/>
</dbReference>
<feature type="transmembrane region" description="Helical" evidence="11">
    <location>
        <begin position="339"/>
        <end position="359"/>
    </location>
</feature>
<dbReference type="PANTHER" id="PTHR32196">
    <property type="entry name" value="ABC TRANSPORTER PERMEASE PROTEIN YPHD-RELATED-RELATED"/>
    <property type="match status" value="1"/>
</dbReference>
<keyword evidence="4" id="KW-0997">Cell inner membrane</keyword>
<dbReference type="GO" id="GO:0005886">
    <property type="term" value="C:plasma membrane"/>
    <property type="evidence" value="ECO:0007669"/>
    <property type="project" value="UniProtKB-SubCell"/>
</dbReference>
<evidence type="ECO:0000256" key="8">
    <source>
        <dbReference type="ARBA" id="ARBA00023136"/>
    </source>
</evidence>
<dbReference type="PANTHER" id="PTHR32196:SF32">
    <property type="entry name" value="XYLOSE TRANSPORT SYSTEM PERMEASE PROTEIN XYLH"/>
    <property type="match status" value="1"/>
</dbReference>
<keyword evidence="7 11" id="KW-1133">Transmembrane helix</keyword>
<keyword evidence="2" id="KW-0813">Transport</keyword>
<dbReference type="AlphaFoldDB" id="A0A5C8NLJ7"/>
<evidence type="ECO:0000256" key="2">
    <source>
        <dbReference type="ARBA" id="ARBA00022448"/>
    </source>
</evidence>
<evidence type="ECO:0000256" key="4">
    <source>
        <dbReference type="ARBA" id="ARBA00022519"/>
    </source>
</evidence>
<keyword evidence="3" id="KW-1003">Cell membrane</keyword>
<keyword evidence="8 11" id="KW-0472">Membrane</keyword>
<evidence type="ECO:0000256" key="3">
    <source>
        <dbReference type="ARBA" id="ARBA00022475"/>
    </source>
</evidence>
<evidence type="ECO:0000256" key="1">
    <source>
        <dbReference type="ARBA" id="ARBA00004651"/>
    </source>
</evidence>
<dbReference type="GO" id="GO:0022857">
    <property type="term" value="F:transmembrane transporter activity"/>
    <property type="evidence" value="ECO:0007669"/>
    <property type="project" value="InterPro"/>
</dbReference>
<feature type="transmembrane region" description="Helical" evidence="11">
    <location>
        <begin position="174"/>
        <end position="193"/>
    </location>
</feature>
<evidence type="ECO:0000256" key="6">
    <source>
        <dbReference type="ARBA" id="ARBA00022692"/>
    </source>
</evidence>